<evidence type="ECO:0000313" key="2">
    <source>
        <dbReference type="EMBL" id="PXV89507.1"/>
    </source>
</evidence>
<dbReference type="EMBL" id="QICS01000006">
    <property type="protein sequence ID" value="PXV89507.1"/>
    <property type="molecule type" value="Genomic_DNA"/>
</dbReference>
<feature type="domain" description="PPM-type phosphatase" evidence="1">
    <location>
        <begin position="3"/>
        <end position="239"/>
    </location>
</feature>
<dbReference type="NCBIfam" id="NF033484">
    <property type="entry name" value="Stp1_PP2C_phos"/>
    <property type="match status" value="1"/>
</dbReference>
<dbReference type="AlphaFoldDB" id="A0A255IK16"/>
<dbReference type="InterPro" id="IPR036457">
    <property type="entry name" value="PPM-type-like_dom_sf"/>
</dbReference>
<name>A0A255IK16_9FIRM</name>
<dbReference type="PROSITE" id="PS51746">
    <property type="entry name" value="PPM_2"/>
    <property type="match status" value="1"/>
</dbReference>
<sequence>MKTFSITDVGQKRNMNQDYVYTSENPVGNLPNLFAVADGMGGHKAGDFASKYTVQQLVKSIESNRETNPIKIIRQSIESANKELLSKACENNELMGMGTTLVVATVVKDYIYVANIGDSRLYIIDQTIKQITKDHSLVEEMIRLGEIDREDARNHPDKNIITRAIGASEDIAVDFFEMKLELNDIILMCSDGLTNMIEDNEIFKIVKEEKTPEQKAQRLVETANQYGGKDNIAVIIIEPCVSEVKIC</sequence>
<dbReference type="EMBL" id="NOKA02000004">
    <property type="protein sequence ID" value="RDY32309.1"/>
    <property type="molecule type" value="Genomic_DNA"/>
</dbReference>
<protein>
    <submittedName>
        <fullName evidence="2">Protein phosphatase</fullName>
    </submittedName>
    <submittedName>
        <fullName evidence="3">Stp1/IreP family PP2C-type Ser/Thr phosphatase</fullName>
    </submittedName>
</protein>
<gene>
    <name evidence="2" type="ORF">C8E03_106159</name>
    <name evidence="3" type="ORF">CG710_004830</name>
</gene>
<evidence type="ECO:0000313" key="5">
    <source>
        <dbReference type="Proteomes" id="UP000247523"/>
    </source>
</evidence>
<reference evidence="2 5" key="2">
    <citation type="submission" date="2018-05" db="EMBL/GenBank/DDBJ databases">
        <title>Genomic Encyclopedia of Type Strains, Phase IV (KMG-IV): sequencing the most valuable type-strain genomes for metagenomic binning, comparative biology and taxonomic classification.</title>
        <authorList>
            <person name="Goeker M."/>
        </authorList>
    </citation>
    <scope>NUCLEOTIDE SEQUENCE [LARGE SCALE GENOMIC DNA]</scope>
    <source>
        <strain evidence="2 5">DSM 28816</strain>
    </source>
</reference>
<dbReference type="GO" id="GO:0004722">
    <property type="term" value="F:protein serine/threonine phosphatase activity"/>
    <property type="evidence" value="ECO:0007669"/>
    <property type="project" value="InterPro"/>
</dbReference>
<dbReference type="RefSeq" id="WP_094376667.1">
    <property type="nucleotide sequence ID" value="NZ_NOKA02000004.1"/>
</dbReference>
<dbReference type="PANTHER" id="PTHR47992">
    <property type="entry name" value="PROTEIN PHOSPHATASE"/>
    <property type="match status" value="1"/>
</dbReference>
<dbReference type="OrthoDB" id="9801841at2"/>
<dbReference type="SMART" id="SM00331">
    <property type="entry name" value="PP2C_SIG"/>
    <property type="match status" value="1"/>
</dbReference>
<reference evidence="3 4" key="1">
    <citation type="journal article" date="2017" name="Genome Announc.">
        <title>Draft Genome Sequence of a Sporulating and Motile Strain of Lachnotalea glycerini Isolated from Water in Quebec City, Canada.</title>
        <authorList>
            <person name="Maheux A.F."/>
            <person name="Boudreau D.K."/>
            <person name="Berube E."/>
            <person name="Boissinot M."/>
            <person name="Raymond F."/>
            <person name="Brodeur S."/>
            <person name="Corbeil J."/>
            <person name="Isabel S."/>
            <person name="Omar R.F."/>
            <person name="Bergeron M.G."/>
        </authorList>
    </citation>
    <scope>NUCLEOTIDE SEQUENCE [LARGE SCALE GENOMIC DNA]</scope>
    <source>
        <strain evidence="3 4">CCRI-19302</strain>
    </source>
</reference>
<dbReference type="SMART" id="SM00332">
    <property type="entry name" value="PP2Cc"/>
    <property type="match status" value="1"/>
</dbReference>
<reference evidence="3" key="3">
    <citation type="submission" date="2018-07" db="EMBL/GenBank/DDBJ databases">
        <authorList>
            <person name="Quirk P.G."/>
            <person name="Krulwich T.A."/>
        </authorList>
    </citation>
    <scope>NUCLEOTIDE SEQUENCE</scope>
    <source>
        <strain evidence="3">CCRI-19302</strain>
    </source>
</reference>
<evidence type="ECO:0000259" key="1">
    <source>
        <dbReference type="PROSITE" id="PS51746"/>
    </source>
</evidence>
<dbReference type="SUPFAM" id="SSF81606">
    <property type="entry name" value="PP2C-like"/>
    <property type="match status" value="1"/>
</dbReference>
<proteinExistence type="predicted"/>
<organism evidence="2 5">
    <name type="scientific">Lachnotalea glycerini</name>
    <dbReference type="NCBI Taxonomy" id="1763509"/>
    <lineage>
        <taxon>Bacteria</taxon>
        <taxon>Bacillati</taxon>
        <taxon>Bacillota</taxon>
        <taxon>Clostridia</taxon>
        <taxon>Lachnospirales</taxon>
        <taxon>Lachnospiraceae</taxon>
        <taxon>Lachnotalea</taxon>
    </lineage>
</organism>
<comment type="caution">
    <text evidence="2">The sequence shown here is derived from an EMBL/GenBank/DDBJ whole genome shotgun (WGS) entry which is preliminary data.</text>
</comment>
<evidence type="ECO:0000313" key="4">
    <source>
        <dbReference type="Proteomes" id="UP000216411"/>
    </source>
</evidence>
<dbReference type="CDD" id="cd00143">
    <property type="entry name" value="PP2Cc"/>
    <property type="match status" value="1"/>
</dbReference>
<accession>A0A255IK16</accession>
<dbReference type="Gene3D" id="3.60.40.10">
    <property type="entry name" value="PPM-type phosphatase domain"/>
    <property type="match status" value="1"/>
</dbReference>
<dbReference type="Proteomes" id="UP000247523">
    <property type="component" value="Unassembled WGS sequence"/>
</dbReference>
<keyword evidence="4" id="KW-1185">Reference proteome</keyword>
<dbReference type="Pfam" id="PF13672">
    <property type="entry name" value="PP2C_2"/>
    <property type="match status" value="1"/>
</dbReference>
<dbReference type="InterPro" id="IPR015655">
    <property type="entry name" value="PP2C"/>
</dbReference>
<dbReference type="InterPro" id="IPR001932">
    <property type="entry name" value="PPM-type_phosphatase-like_dom"/>
</dbReference>
<dbReference type="Proteomes" id="UP000216411">
    <property type="component" value="Unassembled WGS sequence"/>
</dbReference>
<evidence type="ECO:0000313" key="3">
    <source>
        <dbReference type="EMBL" id="RDY32309.1"/>
    </source>
</evidence>